<dbReference type="Proteomes" id="UP000283387">
    <property type="component" value="Unassembled WGS sequence"/>
</dbReference>
<evidence type="ECO:0000256" key="1">
    <source>
        <dbReference type="SAM" id="MobiDB-lite"/>
    </source>
</evidence>
<sequence length="32" mass="3592">MVQDYKFYLMTPDDPPSDPDDPDTTTDDGGKN</sequence>
<feature type="compositionally biased region" description="Acidic residues" evidence="1">
    <location>
        <begin position="15"/>
        <end position="26"/>
    </location>
</feature>
<gene>
    <name evidence="2" type="ORF">BC643_1329</name>
</gene>
<organism evidence="2 3">
    <name type="scientific">Mangrovibacterium diazotrophicum</name>
    <dbReference type="NCBI Taxonomy" id="1261403"/>
    <lineage>
        <taxon>Bacteria</taxon>
        <taxon>Pseudomonadati</taxon>
        <taxon>Bacteroidota</taxon>
        <taxon>Bacteroidia</taxon>
        <taxon>Marinilabiliales</taxon>
        <taxon>Prolixibacteraceae</taxon>
        <taxon>Mangrovibacterium</taxon>
    </lineage>
</organism>
<comment type="caution">
    <text evidence="2">The sequence shown here is derived from an EMBL/GenBank/DDBJ whole genome shotgun (WGS) entry which is preliminary data.</text>
</comment>
<evidence type="ECO:0000313" key="3">
    <source>
        <dbReference type="Proteomes" id="UP000283387"/>
    </source>
</evidence>
<proteinExistence type="predicted"/>
<name>A0A419W6H7_9BACT</name>
<protein>
    <submittedName>
        <fullName evidence="2">Uncharacterized protein</fullName>
    </submittedName>
</protein>
<accession>A0A419W6H7</accession>
<dbReference type="AlphaFoldDB" id="A0A419W6H7"/>
<dbReference type="EMBL" id="RAPN01000001">
    <property type="protein sequence ID" value="RKD90982.1"/>
    <property type="molecule type" value="Genomic_DNA"/>
</dbReference>
<keyword evidence="3" id="KW-1185">Reference proteome</keyword>
<evidence type="ECO:0000313" key="2">
    <source>
        <dbReference type="EMBL" id="RKD90982.1"/>
    </source>
</evidence>
<reference evidence="2 3" key="1">
    <citation type="submission" date="2018-09" db="EMBL/GenBank/DDBJ databases">
        <title>Genomic Encyclopedia of Archaeal and Bacterial Type Strains, Phase II (KMG-II): from individual species to whole genera.</title>
        <authorList>
            <person name="Goeker M."/>
        </authorList>
    </citation>
    <scope>NUCLEOTIDE SEQUENCE [LARGE SCALE GENOMIC DNA]</scope>
    <source>
        <strain evidence="2 3">DSM 27148</strain>
    </source>
</reference>
<feature type="region of interest" description="Disordered" evidence="1">
    <location>
        <begin position="1"/>
        <end position="32"/>
    </location>
</feature>